<feature type="domain" description="NYN" evidence="1">
    <location>
        <begin position="63"/>
        <end position="175"/>
    </location>
</feature>
<dbReference type="InterPro" id="IPR047140">
    <property type="entry name" value="LabA"/>
</dbReference>
<dbReference type="GO" id="GO:0004540">
    <property type="term" value="F:RNA nuclease activity"/>
    <property type="evidence" value="ECO:0007669"/>
    <property type="project" value="InterPro"/>
</dbReference>
<dbReference type="STRING" id="1802055.A3A74_07275"/>
<evidence type="ECO:0000259" key="1">
    <source>
        <dbReference type="Pfam" id="PF01936"/>
    </source>
</evidence>
<dbReference type="Pfam" id="PF01936">
    <property type="entry name" value="NYN"/>
    <property type="match status" value="1"/>
</dbReference>
<dbReference type="CDD" id="cd10911">
    <property type="entry name" value="PIN_LabA"/>
    <property type="match status" value="1"/>
</dbReference>
<dbReference type="AlphaFoldDB" id="A0A1F7IAA1"/>
<name>A0A1F7IAA1_9BACT</name>
<comment type="caution">
    <text evidence="2">The sequence shown here is derived from an EMBL/GenBank/DDBJ whole genome shotgun (WGS) entry which is preliminary data.</text>
</comment>
<dbReference type="Proteomes" id="UP000179270">
    <property type="component" value="Unassembled WGS sequence"/>
</dbReference>
<dbReference type="InterPro" id="IPR021139">
    <property type="entry name" value="NYN"/>
</dbReference>
<dbReference type="PANTHER" id="PTHR35458:SF8">
    <property type="entry name" value="SLR0650 PROTEIN"/>
    <property type="match status" value="1"/>
</dbReference>
<gene>
    <name evidence="2" type="ORF">A3A74_07275</name>
</gene>
<proteinExistence type="predicted"/>
<organism evidence="2 3">
    <name type="scientific">Candidatus Roizmanbacteria bacterium RIFCSPLOWO2_01_FULL_35_13</name>
    <dbReference type="NCBI Taxonomy" id="1802055"/>
    <lineage>
        <taxon>Bacteria</taxon>
        <taxon>Candidatus Roizmaniibacteriota</taxon>
    </lineage>
</organism>
<evidence type="ECO:0000313" key="2">
    <source>
        <dbReference type="EMBL" id="OGK40279.1"/>
    </source>
</evidence>
<dbReference type="Gene3D" id="3.40.50.1010">
    <property type="entry name" value="5'-nuclease"/>
    <property type="match status" value="1"/>
</dbReference>
<sequence>MKTYCFIDAANLFYGGEKSLGWKIDYKKLIKYIKEKYKVKKVFYYAGVELHGFSYSVLDKKPLDLKKLLLFLNKKKISELKTIKRVKFYLKLGSFEYILKLKPVKIFHDGKQIVKKANCDVDMTFDLMRYIKQYSSVLILSGDGDFVVVLKYLKDINKKITILARGERTAKELKQLVGSDFRDFSRLKSYLEFIKK</sequence>
<evidence type="ECO:0000313" key="3">
    <source>
        <dbReference type="Proteomes" id="UP000179270"/>
    </source>
</evidence>
<protein>
    <recommendedName>
        <fullName evidence="1">NYN domain-containing protein</fullName>
    </recommendedName>
</protein>
<reference evidence="2 3" key="1">
    <citation type="journal article" date="2016" name="Nat. Commun.">
        <title>Thousands of microbial genomes shed light on interconnected biogeochemical processes in an aquifer system.</title>
        <authorList>
            <person name="Anantharaman K."/>
            <person name="Brown C.T."/>
            <person name="Hug L.A."/>
            <person name="Sharon I."/>
            <person name="Castelle C.J."/>
            <person name="Probst A.J."/>
            <person name="Thomas B.C."/>
            <person name="Singh A."/>
            <person name="Wilkins M.J."/>
            <person name="Karaoz U."/>
            <person name="Brodie E.L."/>
            <person name="Williams K.H."/>
            <person name="Hubbard S.S."/>
            <person name="Banfield J.F."/>
        </authorList>
    </citation>
    <scope>NUCLEOTIDE SEQUENCE [LARGE SCALE GENOMIC DNA]</scope>
</reference>
<accession>A0A1F7IAA1</accession>
<dbReference type="PANTHER" id="PTHR35458">
    <property type="entry name" value="SLR0755 PROTEIN"/>
    <property type="match status" value="1"/>
</dbReference>
<dbReference type="EMBL" id="MGAF01000034">
    <property type="protein sequence ID" value="OGK40279.1"/>
    <property type="molecule type" value="Genomic_DNA"/>
</dbReference>